<protein>
    <recommendedName>
        <fullName evidence="5">Mandelate racemase/muconate lactonizing enzyme C-terminal domain-containing protein</fullName>
    </recommendedName>
</protein>
<feature type="domain" description="Mandelate racemase/muconate lactonizing enzyme C-terminal" evidence="5">
    <location>
        <begin position="143"/>
        <end position="237"/>
    </location>
</feature>
<dbReference type="Gene3D" id="3.20.20.120">
    <property type="entry name" value="Enolase-like C-terminal domain"/>
    <property type="match status" value="1"/>
</dbReference>
<proteinExistence type="inferred from homology"/>
<evidence type="ECO:0000256" key="3">
    <source>
        <dbReference type="ARBA" id="ARBA00022723"/>
    </source>
</evidence>
<evidence type="ECO:0000256" key="4">
    <source>
        <dbReference type="ARBA" id="ARBA00022842"/>
    </source>
</evidence>
<comment type="cofactor">
    <cofactor evidence="1">
        <name>Mg(2+)</name>
        <dbReference type="ChEBI" id="CHEBI:18420"/>
    </cofactor>
</comment>
<dbReference type="GO" id="GO:0006579">
    <property type="term" value="P:amino-acid betaine catabolic process"/>
    <property type="evidence" value="ECO:0007669"/>
    <property type="project" value="InterPro"/>
</dbReference>
<dbReference type="InterPro" id="IPR034593">
    <property type="entry name" value="DgoD-like"/>
</dbReference>
<dbReference type="SUPFAM" id="SSF54826">
    <property type="entry name" value="Enolase N-terminal domain-like"/>
    <property type="match status" value="1"/>
</dbReference>
<dbReference type="InterPro" id="IPR013342">
    <property type="entry name" value="Mandelate_racemase_C"/>
</dbReference>
<dbReference type="Gene3D" id="3.30.390.10">
    <property type="entry name" value="Enolase-like, N-terminal domain"/>
    <property type="match status" value="1"/>
</dbReference>
<dbReference type="InterPro" id="IPR036849">
    <property type="entry name" value="Enolase-like_C_sf"/>
</dbReference>
<dbReference type="FunFam" id="3.30.390.10:FF:000009">
    <property type="entry name" value="Hydrophobic dipeptide epimerase"/>
    <property type="match status" value="1"/>
</dbReference>
<dbReference type="GO" id="GO:0046872">
    <property type="term" value="F:metal ion binding"/>
    <property type="evidence" value="ECO:0007669"/>
    <property type="project" value="UniProtKB-KW"/>
</dbReference>
<evidence type="ECO:0000313" key="6">
    <source>
        <dbReference type="EMBL" id="SVA06977.1"/>
    </source>
</evidence>
<dbReference type="AlphaFoldDB" id="A0A381SX46"/>
<gene>
    <name evidence="6" type="ORF">METZ01_LOCUS59831</name>
</gene>
<dbReference type="SFLD" id="SFLDG00180">
    <property type="entry name" value="muconate_cycloisomerase"/>
    <property type="match status" value="1"/>
</dbReference>
<dbReference type="SFLD" id="SFLDS00001">
    <property type="entry name" value="Enolase"/>
    <property type="match status" value="1"/>
</dbReference>
<dbReference type="PANTHER" id="PTHR48080">
    <property type="entry name" value="D-GALACTONATE DEHYDRATASE-RELATED"/>
    <property type="match status" value="1"/>
</dbReference>
<organism evidence="6">
    <name type="scientific">marine metagenome</name>
    <dbReference type="NCBI Taxonomy" id="408172"/>
    <lineage>
        <taxon>unclassified sequences</taxon>
        <taxon>metagenomes</taxon>
        <taxon>ecological metagenomes</taxon>
    </lineage>
</organism>
<feature type="non-terminal residue" evidence="6">
    <location>
        <position position="1"/>
    </location>
</feature>
<comment type="similarity">
    <text evidence="2">Belongs to the mandelate racemase/muconate lactonizing enzyme family.</text>
</comment>
<dbReference type="SFLD" id="SFLDF00556">
    <property type="entry name" value="4R-hydroxyproline_betaine_2-ep"/>
    <property type="match status" value="1"/>
</dbReference>
<keyword evidence="4" id="KW-0460">Magnesium</keyword>
<dbReference type="Pfam" id="PF13378">
    <property type="entry name" value="MR_MLE_C"/>
    <property type="match status" value="1"/>
</dbReference>
<accession>A0A381SX46</accession>
<dbReference type="Pfam" id="PF02746">
    <property type="entry name" value="MR_MLE_N"/>
    <property type="match status" value="1"/>
</dbReference>
<name>A0A381SX46_9ZZZZ</name>
<dbReference type="InterPro" id="IPR013341">
    <property type="entry name" value="Mandelate_racemase_N_dom"/>
</dbReference>
<reference evidence="6" key="1">
    <citation type="submission" date="2018-05" db="EMBL/GenBank/DDBJ databases">
        <authorList>
            <person name="Lanie J.A."/>
            <person name="Ng W.-L."/>
            <person name="Kazmierczak K.M."/>
            <person name="Andrzejewski T.M."/>
            <person name="Davidsen T.M."/>
            <person name="Wayne K.J."/>
            <person name="Tettelin H."/>
            <person name="Glass J.I."/>
            <person name="Rusch D."/>
            <person name="Podicherti R."/>
            <person name="Tsui H.-C.T."/>
            <person name="Winkler M.E."/>
        </authorList>
    </citation>
    <scope>NUCLEOTIDE SEQUENCE</scope>
</reference>
<dbReference type="SUPFAM" id="SSF51604">
    <property type="entry name" value="Enolase C-terminal domain-like"/>
    <property type="match status" value="1"/>
</dbReference>
<keyword evidence="3" id="KW-0479">Metal-binding</keyword>
<dbReference type="EMBL" id="UINC01003512">
    <property type="protein sequence ID" value="SVA06977.1"/>
    <property type="molecule type" value="Genomic_DNA"/>
</dbReference>
<dbReference type="InterPro" id="IPR029017">
    <property type="entry name" value="Enolase-like_N"/>
</dbReference>
<sequence length="368" mass="39299">VKIVEIDVFQHDLPVKDAPYRMGVQEVRHLDTTIVRLVCDDGTVGYGETCPLGSTYQPQHALGVRAALAEMVPHLIGLDPTAMGRVNAAMDATLMGHRYAKAAIDVACWDATGKFYGARVCDLLGGAVRERVPSYHGVLIASPEDSAADAARRQDEGFPRIQLKVGGRSVDEDIAAVRAVAAVLRPGVRLAADANKAWTTRDATQVSQACRDIPMVLEQPCLSYAENASLVGKVAHPIYLDESAIDLATVVTAIASGVADGFGMKVSRVGGISAMRSVRDVCAATRRPHTVDDTWGGDLVAAASLHVGATVDPTNFEGTWIAEPYVDRHYDKEHGIRLDGGWIEVPPGPGLGITPDESLWGDPVMTWS</sequence>
<dbReference type="GO" id="GO:0016855">
    <property type="term" value="F:racemase and epimerase activity, acting on amino acids and derivatives"/>
    <property type="evidence" value="ECO:0007669"/>
    <property type="project" value="InterPro"/>
</dbReference>
<dbReference type="SMART" id="SM00922">
    <property type="entry name" value="MR_MLE"/>
    <property type="match status" value="1"/>
</dbReference>
<evidence type="ECO:0000259" key="5">
    <source>
        <dbReference type="SMART" id="SM00922"/>
    </source>
</evidence>
<evidence type="ECO:0000256" key="1">
    <source>
        <dbReference type="ARBA" id="ARBA00001946"/>
    </source>
</evidence>
<dbReference type="InterPro" id="IPR034622">
    <property type="entry name" value="4R-hPro_betaine_2-epimerase"/>
</dbReference>
<evidence type="ECO:0000256" key="2">
    <source>
        <dbReference type="ARBA" id="ARBA00008031"/>
    </source>
</evidence>
<dbReference type="InterPro" id="IPR029065">
    <property type="entry name" value="Enolase_C-like"/>
</dbReference>